<reference evidence="2" key="1">
    <citation type="submission" date="2016-06" db="EMBL/GenBank/DDBJ databases">
        <title>Parallel loss of symbiosis genes in relatives of nitrogen-fixing non-legume Parasponia.</title>
        <authorList>
            <person name="Van Velzen R."/>
            <person name="Holmer R."/>
            <person name="Bu F."/>
            <person name="Rutten L."/>
            <person name="Van Zeijl A."/>
            <person name="Liu W."/>
            <person name="Santuari L."/>
            <person name="Cao Q."/>
            <person name="Sharma T."/>
            <person name="Shen D."/>
            <person name="Roswanjaya Y."/>
            <person name="Wardhani T."/>
            <person name="Kalhor M.S."/>
            <person name="Jansen J."/>
            <person name="Van den Hoogen J."/>
            <person name="Gungor B."/>
            <person name="Hartog M."/>
            <person name="Hontelez J."/>
            <person name="Verver J."/>
            <person name="Yang W.-C."/>
            <person name="Schijlen E."/>
            <person name="Repin R."/>
            <person name="Schilthuizen M."/>
            <person name="Schranz E."/>
            <person name="Heidstra R."/>
            <person name="Miyata K."/>
            <person name="Fedorova E."/>
            <person name="Kohlen W."/>
            <person name="Bisseling T."/>
            <person name="Smit S."/>
            <person name="Geurts R."/>
        </authorList>
    </citation>
    <scope>NUCLEOTIDE SEQUENCE [LARGE SCALE GENOMIC DNA]</scope>
    <source>
        <strain evidence="2">cv. RG33-2</strain>
    </source>
</reference>
<dbReference type="EMBL" id="JXTC01000114">
    <property type="protein sequence ID" value="PON87680.1"/>
    <property type="molecule type" value="Genomic_DNA"/>
</dbReference>
<gene>
    <name evidence="1" type="ORF">TorRG33x02_165240</name>
</gene>
<comment type="caution">
    <text evidence="1">The sequence shown here is derived from an EMBL/GenBank/DDBJ whole genome shotgun (WGS) entry which is preliminary data.</text>
</comment>
<keyword evidence="2" id="KW-1185">Reference proteome</keyword>
<dbReference type="Proteomes" id="UP000237000">
    <property type="component" value="Unassembled WGS sequence"/>
</dbReference>
<evidence type="ECO:0000313" key="2">
    <source>
        <dbReference type="Proteomes" id="UP000237000"/>
    </source>
</evidence>
<organism evidence="1 2">
    <name type="scientific">Trema orientale</name>
    <name type="common">Charcoal tree</name>
    <name type="synonym">Celtis orientalis</name>
    <dbReference type="NCBI Taxonomy" id="63057"/>
    <lineage>
        <taxon>Eukaryota</taxon>
        <taxon>Viridiplantae</taxon>
        <taxon>Streptophyta</taxon>
        <taxon>Embryophyta</taxon>
        <taxon>Tracheophyta</taxon>
        <taxon>Spermatophyta</taxon>
        <taxon>Magnoliopsida</taxon>
        <taxon>eudicotyledons</taxon>
        <taxon>Gunneridae</taxon>
        <taxon>Pentapetalae</taxon>
        <taxon>rosids</taxon>
        <taxon>fabids</taxon>
        <taxon>Rosales</taxon>
        <taxon>Cannabaceae</taxon>
        <taxon>Trema</taxon>
    </lineage>
</organism>
<evidence type="ECO:0000313" key="1">
    <source>
        <dbReference type="EMBL" id="PON87680.1"/>
    </source>
</evidence>
<dbReference type="AlphaFoldDB" id="A0A2P5EQ46"/>
<dbReference type="InParanoid" id="A0A2P5EQ46"/>
<accession>A0A2P5EQ46</accession>
<name>A0A2P5EQ46_TREOI</name>
<sequence length="39" mass="4424">MAELVVCFLLERLLEFLSGMIYQVEDAKAKLTRGQCFAS</sequence>
<dbReference type="OrthoDB" id="10332531at2759"/>
<protein>
    <submittedName>
        <fullName evidence="1">Uncharacterized protein</fullName>
    </submittedName>
</protein>
<proteinExistence type="predicted"/>